<evidence type="ECO:0000313" key="2">
    <source>
        <dbReference type="Proteomes" id="UP000199365"/>
    </source>
</evidence>
<name>A0A1H1JHG1_9BURK</name>
<proteinExistence type="predicted"/>
<dbReference type="Proteomes" id="UP000199365">
    <property type="component" value="Unassembled WGS sequence"/>
</dbReference>
<evidence type="ECO:0000313" key="1">
    <source>
        <dbReference type="EMBL" id="SDR49446.1"/>
    </source>
</evidence>
<dbReference type="AlphaFoldDB" id="A0A1H1JHG1"/>
<gene>
    <name evidence="1" type="ORF">SAMN05445850_4861</name>
</gene>
<sequence>MYSLLPILGPDPDAPVSAEAYSLGNDGQAAGTTFVNDEGQSRPVGAQWLNGWLTSTLAPPNHTTLWGINDGLIAVGSMTTDNYATESAIIVDAGNVTDLSNLVGPISWAADVNDQGLVCGGGTNGEGFLFSVPANRLVATVPALNLAVINNQGEAVGFSDSGKPGVHSVASGATKMLDAMESAYGINDAGVACGAAGTPPTYKVVPGTCDTRQATPVFQPIPLPAGATEGTATAINNSGDVVGSCVFDDPSLNNGFHFGAFLYQNGTTTLLDKLISDPGWHLEVVFDINASGQIIGMGKQNGILTAFMLSPTTSWPWWHFPLPVLVGRLLGGVADDAGGSLVLGGRPILIDPWGPWLQLQPEKRDALIALAIDEIASSIFDEATRVQVRMTLVEAATSRLKGMNVRRGRTGPRQTSKRNAEIPRKHGLPVSWLKKFGR</sequence>
<reference evidence="2" key="1">
    <citation type="submission" date="2016-10" db="EMBL/GenBank/DDBJ databases">
        <authorList>
            <person name="Varghese N."/>
            <person name="Submissions S."/>
        </authorList>
    </citation>
    <scope>NUCLEOTIDE SEQUENCE [LARGE SCALE GENOMIC DNA]</scope>
    <source>
        <strain evidence="2">DUS833</strain>
    </source>
</reference>
<organism evidence="1 2">
    <name type="scientific">Paraburkholderia tuberum</name>
    <dbReference type="NCBI Taxonomy" id="157910"/>
    <lineage>
        <taxon>Bacteria</taxon>
        <taxon>Pseudomonadati</taxon>
        <taxon>Pseudomonadota</taxon>
        <taxon>Betaproteobacteria</taxon>
        <taxon>Burkholderiales</taxon>
        <taxon>Burkholderiaceae</taxon>
        <taxon>Paraburkholderia</taxon>
    </lineage>
</organism>
<accession>A0A1H1JHG1</accession>
<dbReference type="RefSeq" id="WP_143037220.1">
    <property type="nucleotide sequence ID" value="NZ_FNKX01000002.1"/>
</dbReference>
<protein>
    <submittedName>
        <fullName evidence="1">Uncharacterized protein</fullName>
    </submittedName>
</protein>
<keyword evidence="2" id="KW-1185">Reference proteome</keyword>
<dbReference type="EMBL" id="FNKX01000002">
    <property type="protein sequence ID" value="SDR49446.1"/>
    <property type="molecule type" value="Genomic_DNA"/>
</dbReference>